<gene>
    <name evidence="3" type="primary">Hsd17b10-007</name>
</gene>
<dbReference type="Gene3D" id="3.40.50.720">
    <property type="entry name" value="NAD(P)-binding Rossmann-like Domain"/>
    <property type="match status" value="2"/>
</dbReference>
<comment type="similarity">
    <text evidence="2">Belongs to the short-chain dehydrogenases/reductases (SDR) family.</text>
</comment>
<protein>
    <submittedName>
        <fullName evidence="3">3-hydroxyacyl-CoA dehydrogenase type-2-like</fullName>
    </submittedName>
</protein>
<dbReference type="InterPro" id="IPR036291">
    <property type="entry name" value="NAD(P)-bd_dom_sf"/>
</dbReference>
<dbReference type="SUPFAM" id="SSF51735">
    <property type="entry name" value="NAD(P)-binding Rossmann-fold domains"/>
    <property type="match status" value="1"/>
</dbReference>
<dbReference type="PRINTS" id="PR00080">
    <property type="entry name" value="SDRFAMILY"/>
</dbReference>
<dbReference type="InterPro" id="IPR002347">
    <property type="entry name" value="SDR_fam"/>
</dbReference>
<dbReference type="EMBL" id="LR785849">
    <property type="protein sequence ID" value="CAB3254185.1"/>
    <property type="molecule type" value="mRNA"/>
</dbReference>
<evidence type="ECO:0000256" key="1">
    <source>
        <dbReference type="ARBA" id="ARBA00023002"/>
    </source>
</evidence>
<dbReference type="GO" id="GO:0008209">
    <property type="term" value="P:androgen metabolic process"/>
    <property type="evidence" value="ECO:0007669"/>
    <property type="project" value="TreeGrafter"/>
</dbReference>
<dbReference type="GO" id="GO:0005739">
    <property type="term" value="C:mitochondrion"/>
    <property type="evidence" value="ECO:0007669"/>
    <property type="project" value="TreeGrafter"/>
</dbReference>
<accession>A0A6F9DEQ5</accession>
<name>A0A6F9DEQ5_9ASCI</name>
<organism evidence="3">
    <name type="scientific">Phallusia mammillata</name>
    <dbReference type="NCBI Taxonomy" id="59560"/>
    <lineage>
        <taxon>Eukaryota</taxon>
        <taxon>Metazoa</taxon>
        <taxon>Chordata</taxon>
        <taxon>Tunicata</taxon>
        <taxon>Ascidiacea</taxon>
        <taxon>Phlebobranchia</taxon>
        <taxon>Ascidiidae</taxon>
        <taxon>Phallusia</taxon>
    </lineage>
</organism>
<evidence type="ECO:0000313" key="3">
    <source>
        <dbReference type="EMBL" id="CAB3254185.1"/>
    </source>
</evidence>
<sequence>MRGLVALVTGAAGSLGKATVEKFLADGIKVVAFDKRVFTESSKFCKKDFQVFSYTESAAEFFRKQTVWTEKKTKEPQNAFSTLFDSFSNEQFTGSKKKIPKSDFYDEQQINRDKLFADEEPQTQKPELESLTTNNETYFVGQSADNCIEVNGDVLSTEDVVKALDSAKEMWGQLHIVVNCAAVGSSVLIYNQFADRSMGVEIFEDVINTNTKGTFNVIRLAAERMTGNDNIDSFGRGVIINTSSSFSDSKSGSAYSASCSGVDAMTLPIARDLASHAIRVVTVAPGLFESDLISTRPPQNVLRFLSQLNVFPKRLGKGEDYAHLVSAIVNNQMLNGLTVKLDAGLRFPF</sequence>
<dbReference type="PANTHER" id="PTHR43658:SF8">
    <property type="entry name" value="17-BETA-HYDROXYSTEROID DEHYDROGENASE 14-RELATED"/>
    <property type="match status" value="1"/>
</dbReference>
<dbReference type="GO" id="GO:0008210">
    <property type="term" value="P:estrogen metabolic process"/>
    <property type="evidence" value="ECO:0007669"/>
    <property type="project" value="TreeGrafter"/>
</dbReference>
<dbReference type="AlphaFoldDB" id="A0A6F9DEQ5"/>
<dbReference type="PRINTS" id="PR00081">
    <property type="entry name" value="GDHRDH"/>
</dbReference>
<keyword evidence="1" id="KW-0560">Oxidoreductase</keyword>
<reference evidence="3" key="1">
    <citation type="submission" date="2020-04" db="EMBL/GenBank/DDBJ databases">
        <authorList>
            <person name="Neveu A P."/>
        </authorList>
    </citation>
    <scope>NUCLEOTIDE SEQUENCE</scope>
    <source>
        <tissue evidence="3">Whole embryo</tissue>
    </source>
</reference>
<evidence type="ECO:0000256" key="2">
    <source>
        <dbReference type="RuleBase" id="RU000363"/>
    </source>
</evidence>
<dbReference type="PANTHER" id="PTHR43658">
    <property type="entry name" value="SHORT-CHAIN DEHYDROGENASE/REDUCTASE"/>
    <property type="match status" value="1"/>
</dbReference>
<proteinExistence type="evidence at transcript level"/>
<dbReference type="GO" id="GO:0006631">
    <property type="term" value="P:fatty acid metabolic process"/>
    <property type="evidence" value="ECO:0007669"/>
    <property type="project" value="TreeGrafter"/>
</dbReference>
<dbReference type="GO" id="GO:0004303">
    <property type="term" value="F:estradiol 17-beta-dehydrogenase [NAD(P)+] activity"/>
    <property type="evidence" value="ECO:0007669"/>
    <property type="project" value="TreeGrafter"/>
</dbReference>
<dbReference type="Pfam" id="PF00106">
    <property type="entry name" value="adh_short"/>
    <property type="match status" value="1"/>
</dbReference>